<proteinExistence type="predicted"/>
<dbReference type="EMBL" id="BAABDI010000031">
    <property type="protein sequence ID" value="GAA3987362.1"/>
    <property type="molecule type" value="Genomic_DNA"/>
</dbReference>
<gene>
    <name evidence="1" type="ORF">GCM10022407_35090</name>
</gene>
<sequence>MPDQYFPELWQNGNWVVMDGAPKALPLYPWMFQAPDGKVFRPLPVPGAGVVPTLVRNCPIWLYSYAWAGYRPVGGRLVSGFFLLFSPLFPSFSLMQGAYSTYFDNLFLTLRMARPDFKAQAQYSHRAVTEAALGAAFTPLLAALETAIAGFDENLTDRNQSTAGGTDAFRLARTEWLEFVDDTMKDYITPKLRKLPVYADFKKFGKSKMAALKQPELLTQAQALLKLYLDHQAALYPTLVAEAKVKYQALTAADETRDTQDATISEAILGLADDRAAIARAQRRLKAQLELTFEKPEKVYSFFDFSAARLPKSKKKGIDTAVKV</sequence>
<dbReference type="Proteomes" id="UP001501556">
    <property type="component" value="Unassembled WGS sequence"/>
</dbReference>
<evidence type="ECO:0000313" key="1">
    <source>
        <dbReference type="EMBL" id="GAA3987362.1"/>
    </source>
</evidence>
<comment type="caution">
    <text evidence="1">The sequence shown here is derived from an EMBL/GenBank/DDBJ whole genome shotgun (WGS) entry which is preliminary data.</text>
</comment>
<protein>
    <submittedName>
        <fullName evidence="1">Uncharacterized protein</fullName>
    </submittedName>
</protein>
<evidence type="ECO:0000313" key="2">
    <source>
        <dbReference type="Proteomes" id="UP001501556"/>
    </source>
</evidence>
<organism evidence="1 2">
    <name type="scientific">Hymenobacter antarcticus</name>
    <dbReference type="NCBI Taxonomy" id="486270"/>
    <lineage>
        <taxon>Bacteria</taxon>
        <taxon>Pseudomonadati</taxon>
        <taxon>Bacteroidota</taxon>
        <taxon>Cytophagia</taxon>
        <taxon>Cytophagales</taxon>
        <taxon>Hymenobacteraceae</taxon>
        <taxon>Hymenobacter</taxon>
    </lineage>
</organism>
<accession>A0ABP7QT27</accession>
<name>A0ABP7QT27_9BACT</name>
<reference evidence="2" key="1">
    <citation type="journal article" date="2019" name="Int. J. Syst. Evol. Microbiol.">
        <title>The Global Catalogue of Microorganisms (GCM) 10K type strain sequencing project: providing services to taxonomists for standard genome sequencing and annotation.</title>
        <authorList>
            <consortium name="The Broad Institute Genomics Platform"/>
            <consortium name="The Broad Institute Genome Sequencing Center for Infectious Disease"/>
            <person name="Wu L."/>
            <person name="Ma J."/>
        </authorList>
    </citation>
    <scope>NUCLEOTIDE SEQUENCE [LARGE SCALE GENOMIC DNA]</scope>
    <source>
        <strain evidence="2">JCM 17217</strain>
    </source>
</reference>
<keyword evidence="2" id="KW-1185">Reference proteome</keyword>